<dbReference type="Proteomes" id="UP000274822">
    <property type="component" value="Unassembled WGS sequence"/>
</dbReference>
<dbReference type="SUPFAM" id="SSF51445">
    <property type="entry name" value="(Trans)glycosidases"/>
    <property type="match status" value="1"/>
</dbReference>
<evidence type="ECO:0000259" key="2">
    <source>
        <dbReference type="Pfam" id="PF00704"/>
    </source>
</evidence>
<dbReference type="Gene3D" id="3.10.50.10">
    <property type="match status" value="1"/>
</dbReference>
<dbReference type="GO" id="GO:0005975">
    <property type="term" value="P:carbohydrate metabolic process"/>
    <property type="evidence" value="ECO:0007669"/>
    <property type="project" value="InterPro"/>
</dbReference>
<gene>
    <name evidence="3" type="ORF">BC938DRAFT_482316</name>
</gene>
<comment type="caution">
    <text evidence="3">The sequence shown here is derived from an EMBL/GenBank/DDBJ whole genome shotgun (WGS) entry which is preliminary data.</text>
</comment>
<keyword evidence="4" id="KW-1185">Reference proteome</keyword>
<feature type="domain" description="GH18" evidence="2">
    <location>
        <begin position="121"/>
        <end position="270"/>
    </location>
</feature>
<dbReference type="EMBL" id="RBNJ01007206">
    <property type="protein sequence ID" value="RUS28103.1"/>
    <property type="molecule type" value="Genomic_DNA"/>
</dbReference>
<dbReference type="Gene3D" id="3.20.20.80">
    <property type="entry name" value="Glycosidases"/>
    <property type="match status" value="2"/>
</dbReference>
<accession>A0A433QE94</accession>
<dbReference type="InterPro" id="IPR029070">
    <property type="entry name" value="Chitinase_insertion_sf"/>
</dbReference>
<evidence type="ECO:0000313" key="4">
    <source>
        <dbReference type="Proteomes" id="UP000274822"/>
    </source>
</evidence>
<dbReference type="InterPro" id="IPR001223">
    <property type="entry name" value="Glyco_hydro18_cat"/>
</dbReference>
<dbReference type="AlphaFoldDB" id="A0A433QE94"/>
<proteinExistence type="predicted"/>
<organism evidence="3 4">
    <name type="scientific">Jimgerdemannia flammicorona</name>
    <dbReference type="NCBI Taxonomy" id="994334"/>
    <lineage>
        <taxon>Eukaryota</taxon>
        <taxon>Fungi</taxon>
        <taxon>Fungi incertae sedis</taxon>
        <taxon>Mucoromycota</taxon>
        <taxon>Mucoromycotina</taxon>
        <taxon>Endogonomycetes</taxon>
        <taxon>Endogonales</taxon>
        <taxon>Endogonaceae</taxon>
        <taxon>Jimgerdemannia</taxon>
    </lineage>
</organism>
<reference evidence="3 4" key="1">
    <citation type="journal article" date="2018" name="New Phytol.">
        <title>Phylogenomics of Endogonaceae and evolution of mycorrhizas within Mucoromycota.</title>
        <authorList>
            <person name="Chang Y."/>
            <person name="Desiro A."/>
            <person name="Na H."/>
            <person name="Sandor L."/>
            <person name="Lipzen A."/>
            <person name="Clum A."/>
            <person name="Barry K."/>
            <person name="Grigoriev I.V."/>
            <person name="Martin F.M."/>
            <person name="Stajich J.E."/>
            <person name="Smith M.E."/>
            <person name="Bonito G."/>
            <person name="Spatafora J.W."/>
        </authorList>
    </citation>
    <scope>NUCLEOTIDE SEQUENCE [LARGE SCALE GENOMIC DNA]</scope>
    <source>
        <strain evidence="3 4">AD002</strain>
    </source>
</reference>
<protein>
    <recommendedName>
        <fullName evidence="2">GH18 domain-containing protein</fullName>
    </recommendedName>
</protein>
<sequence>MQQHLPTRPQLHKWPRSPRWTRQGGPQHRVKVQASVGGWENSQFFSYAVGSLTDRLNVTKIVDFKIVDFNLDVIDIDWSCVPPSTAAGRKAAQEHYHRRVRHHLHRRLRQQHGQCERVRKAYDLNGPWDTNAAPNGPLYNIRSTSVAAGMLKNKIVIGTPWYSHSGLATSVPAGADFYVPIDPQTPKGDRDDIPVADNCPGQTKAFSGQWKFKNYFHQKVLKNPTTANAPWVRHFDPVTSIPLLRPHGCIATTLRYDNPQSLTAKAMFARCGVPRDHDMATRYGNVTASFGLVIASCDSSSPEIAFGCM</sequence>
<feature type="region of interest" description="Disordered" evidence="1">
    <location>
        <begin position="1"/>
        <end position="26"/>
    </location>
</feature>
<evidence type="ECO:0000313" key="3">
    <source>
        <dbReference type="EMBL" id="RUS28103.1"/>
    </source>
</evidence>
<name>A0A433QE94_9FUNG</name>
<dbReference type="Pfam" id="PF00704">
    <property type="entry name" value="Glyco_hydro_18"/>
    <property type="match status" value="1"/>
</dbReference>
<evidence type="ECO:0000256" key="1">
    <source>
        <dbReference type="SAM" id="MobiDB-lite"/>
    </source>
</evidence>
<dbReference type="InterPro" id="IPR017853">
    <property type="entry name" value="GH"/>
</dbReference>